<dbReference type="Proteomes" id="UP000515156">
    <property type="component" value="Chromosome 6"/>
</dbReference>
<feature type="domain" description="Torsin-1A C-terminal" evidence="8">
    <location>
        <begin position="362"/>
        <end position="416"/>
    </location>
</feature>
<gene>
    <name evidence="10 11 12 13 14 15" type="primary">TOR4A</name>
</gene>
<keyword evidence="3" id="KW-0812">Transmembrane</keyword>
<keyword evidence="5" id="KW-0067">ATP-binding</keyword>
<dbReference type="Pfam" id="PF21376">
    <property type="entry name" value="TOR1A_C"/>
    <property type="match status" value="1"/>
</dbReference>
<evidence type="ECO:0000256" key="2">
    <source>
        <dbReference type="ARBA" id="ARBA00006235"/>
    </source>
</evidence>
<evidence type="ECO:0000256" key="6">
    <source>
        <dbReference type="ARBA" id="ARBA00022989"/>
    </source>
</evidence>
<dbReference type="CTD" id="54863"/>
<protein>
    <submittedName>
        <fullName evidence="10 11">Torsin-4A</fullName>
    </submittedName>
</protein>
<dbReference type="GO" id="GO:0005524">
    <property type="term" value="F:ATP binding"/>
    <property type="evidence" value="ECO:0007669"/>
    <property type="project" value="UniProtKB-KW"/>
</dbReference>
<dbReference type="RefSeq" id="XP_030063640.1">
    <property type="nucleotide sequence ID" value="XM_030207780.1"/>
</dbReference>
<keyword evidence="6" id="KW-1133">Transmembrane helix</keyword>
<keyword evidence="4" id="KW-0547">Nucleotide-binding</keyword>
<dbReference type="FunFam" id="3.40.50.300:FF:001429">
    <property type="entry name" value="Torsin family protein C9orf167-like"/>
    <property type="match status" value="1"/>
</dbReference>
<organism evidence="9 13">
    <name type="scientific">Microcaecilia unicolor</name>
    <dbReference type="NCBI Taxonomy" id="1415580"/>
    <lineage>
        <taxon>Eukaryota</taxon>
        <taxon>Metazoa</taxon>
        <taxon>Chordata</taxon>
        <taxon>Craniata</taxon>
        <taxon>Vertebrata</taxon>
        <taxon>Euteleostomi</taxon>
        <taxon>Amphibia</taxon>
        <taxon>Gymnophiona</taxon>
        <taxon>Siphonopidae</taxon>
        <taxon>Microcaecilia</taxon>
    </lineage>
</organism>
<name>A0A6P7YF22_9AMPH</name>
<evidence type="ECO:0000313" key="9">
    <source>
        <dbReference type="Proteomes" id="UP000515156"/>
    </source>
</evidence>
<sequence length="420" mass="48353">MEESDPCAMAPSRPLKVCLVSPVRAVVRLRRKIRILRKSRLHLDLTGEKSLESAQTRLMQKHPYVNRKMLVDTMGFQKPQYFTFDTPTVERVSMVNQRRKKKSRRSRAVLYPENMKKHLPLEQKSKAKRCLLLLTAIICFQILNAIENLDDNLQKYDLDGLEKTLQREVFGQTIAMEIIMNLLKDYLATHVHNKPLVMSVHGPSGVGKSYIGRLLARHFCSVMDGEFVLQYFVMHHCPANEDIFSCQLNLSSKISTIVSQAEIEEKIPVFIFDEVELMPPALLDTLNGFFQSNQTNEFLNAIYVLISNIGGNEIVKYVLYNASSDILNSHSMSEDLISVVRSALQQYHPLWNSTDIVPFILLERSHIMHCFLDELMREGFYPDSKYIETLARQINYYTTEDRQYSTTGCKQVGAKVNLLH</sequence>
<dbReference type="RefSeq" id="XP_030063635.1">
    <property type="nucleotide sequence ID" value="XM_030207775.1"/>
</dbReference>
<dbReference type="KEGG" id="muo:115473109"/>
<evidence type="ECO:0000313" key="10">
    <source>
        <dbReference type="RefSeq" id="XP_030063634.1"/>
    </source>
</evidence>
<evidence type="ECO:0000256" key="4">
    <source>
        <dbReference type="ARBA" id="ARBA00022741"/>
    </source>
</evidence>
<dbReference type="PANTHER" id="PTHR10760">
    <property type="entry name" value="TORSIN"/>
    <property type="match status" value="1"/>
</dbReference>
<dbReference type="InterPro" id="IPR049337">
    <property type="entry name" value="TOR1A_C"/>
</dbReference>
<dbReference type="InterPro" id="IPR027417">
    <property type="entry name" value="P-loop_NTPase"/>
</dbReference>
<dbReference type="GeneID" id="115473109"/>
<dbReference type="InterPro" id="IPR010448">
    <property type="entry name" value="Torsin"/>
</dbReference>
<dbReference type="SUPFAM" id="SSF52540">
    <property type="entry name" value="P-loop containing nucleoside triphosphate hydrolases"/>
    <property type="match status" value="1"/>
</dbReference>
<reference evidence="10 11" key="1">
    <citation type="submission" date="2025-04" db="UniProtKB">
        <authorList>
            <consortium name="RefSeq"/>
        </authorList>
    </citation>
    <scope>IDENTIFICATION</scope>
</reference>
<dbReference type="InterPro" id="IPR001270">
    <property type="entry name" value="ClpA/B"/>
</dbReference>
<evidence type="ECO:0000256" key="5">
    <source>
        <dbReference type="ARBA" id="ARBA00022840"/>
    </source>
</evidence>
<comment type="similarity">
    <text evidence="2">Belongs to the ClpA/ClpB family. Torsin subfamily.</text>
</comment>
<evidence type="ECO:0000313" key="13">
    <source>
        <dbReference type="RefSeq" id="XP_030063638.1"/>
    </source>
</evidence>
<dbReference type="GO" id="GO:0005788">
    <property type="term" value="C:endoplasmic reticulum lumen"/>
    <property type="evidence" value="ECO:0007669"/>
    <property type="project" value="TreeGrafter"/>
</dbReference>
<keyword evidence="9" id="KW-1185">Reference proteome</keyword>
<dbReference type="GO" id="GO:0016887">
    <property type="term" value="F:ATP hydrolysis activity"/>
    <property type="evidence" value="ECO:0007669"/>
    <property type="project" value="InterPro"/>
</dbReference>
<dbReference type="GO" id="GO:0005635">
    <property type="term" value="C:nuclear envelope"/>
    <property type="evidence" value="ECO:0007669"/>
    <property type="project" value="TreeGrafter"/>
</dbReference>
<proteinExistence type="inferred from homology"/>
<evidence type="ECO:0000313" key="11">
    <source>
        <dbReference type="RefSeq" id="XP_030063635.1"/>
    </source>
</evidence>
<keyword evidence="7" id="KW-0472">Membrane</keyword>
<evidence type="ECO:0000259" key="8">
    <source>
        <dbReference type="Pfam" id="PF21376"/>
    </source>
</evidence>
<dbReference type="RefSeq" id="XP_030063634.1">
    <property type="nucleotide sequence ID" value="XM_030207774.1"/>
</dbReference>
<evidence type="ECO:0000313" key="14">
    <source>
        <dbReference type="RefSeq" id="XP_030063639.1"/>
    </source>
</evidence>
<dbReference type="Pfam" id="PF06309">
    <property type="entry name" value="Torsin"/>
    <property type="match status" value="1"/>
</dbReference>
<dbReference type="PANTHER" id="PTHR10760:SF1">
    <property type="entry name" value="TORSIN-4A"/>
    <property type="match status" value="1"/>
</dbReference>
<evidence type="ECO:0000313" key="12">
    <source>
        <dbReference type="RefSeq" id="XP_030063637.1"/>
    </source>
</evidence>
<evidence type="ECO:0000256" key="3">
    <source>
        <dbReference type="ARBA" id="ARBA00022692"/>
    </source>
</evidence>
<dbReference type="RefSeq" id="XP_030063638.1">
    <property type="nucleotide sequence ID" value="XM_030207778.1"/>
</dbReference>
<evidence type="ECO:0000256" key="7">
    <source>
        <dbReference type="ARBA" id="ARBA00023136"/>
    </source>
</evidence>
<dbReference type="PRINTS" id="PR00300">
    <property type="entry name" value="CLPPROTEASEA"/>
</dbReference>
<dbReference type="GO" id="GO:0016020">
    <property type="term" value="C:membrane"/>
    <property type="evidence" value="ECO:0007669"/>
    <property type="project" value="UniProtKB-SubCell"/>
</dbReference>
<dbReference type="AlphaFoldDB" id="A0A6P7YF22"/>
<comment type="subcellular location">
    <subcellularLocation>
        <location evidence="1">Membrane</location>
        <topology evidence="1">Single-pass membrane protein</topology>
    </subcellularLocation>
</comment>
<dbReference type="OrthoDB" id="9443236at2759"/>
<dbReference type="Gene3D" id="3.40.50.300">
    <property type="entry name" value="P-loop containing nucleotide triphosphate hydrolases"/>
    <property type="match status" value="1"/>
</dbReference>
<evidence type="ECO:0000256" key="1">
    <source>
        <dbReference type="ARBA" id="ARBA00004167"/>
    </source>
</evidence>
<dbReference type="RefSeq" id="XP_030063637.1">
    <property type="nucleotide sequence ID" value="XM_030207777.1"/>
</dbReference>
<accession>A0A6P7YF22</accession>
<dbReference type="RefSeq" id="XP_030063639.1">
    <property type="nucleotide sequence ID" value="XM_030207779.1"/>
</dbReference>
<evidence type="ECO:0000313" key="15">
    <source>
        <dbReference type="RefSeq" id="XP_030063640.1"/>
    </source>
</evidence>